<evidence type="ECO:0000313" key="2">
    <source>
        <dbReference type="EMBL" id="KIP07101.1"/>
    </source>
</evidence>
<proteinExistence type="predicted"/>
<evidence type="ECO:0000313" key="3">
    <source>
        <dbReference type="Proteomes" id="UP000053257"/>
    </source>
</evidence>
<feature type="transmembrane region" description="Helical" evidence="1">
    <location>
        <begin position="30"/>
        <end position="53"/>
    </location>
</feature>
<accession>A0A0C3RYC9</accession>
<reference evidence="2 3" key="1">
    <citation type="journal article" date="2014" name="PLoS Genet.">
        <title>Analysis of the Phlebiopsis gigantea genome, transcriptome and secretome provides insight into its pioneer colonization strategies of wood.</title>
        <authorList>
            <person name="Hori C."/>
            <person name="Ishida T."/>
            <person name="Igarashi K."/>
            <person name="Samejima M."/>
            <person name="Suzuki H."/>
            <person name="Master E."/>
            <person name="Ferreira P."/>
            <person name="Ruiz-Duenas F.J."/>
            <person name="Held B."/>
            <person name="Canessa P."/>
            <person name="Larrondo L.F."/>
            <person name="Schmoll M."/>
            <person name="Druzhinina I.S."/>
            <person name="Kubicek C.P."/>
            <person name="Gaskell J.A."/>
            <person name="Kersten P."/>
            <person name="St John F."/>
            <person name="Glasner J."/>
            <person name="Sabat G."/>
            <person name="Splinter BonDurant S."/>
            <person name="Syed K."/>
            <person name="Yadav J."/>
            <person name="Mgbeahuruike A.C."/>
            <person name="Kovalchuk A."/>
            <person name="Asiegbu F.O."/>
            <person name="Lackner G."/>
            <person name="Hoffmeister D."/>
            <person name="Rencoret J."/>
            <person name="Gutierrez A."/>
            <person name="Sun H."/>
            <person name="Lindquist E."/>
            <person name="Barry K."/>
            <person name="Riley R."/>
            <person name="Grigoriev I.V."/>
            <person name="Henrissat B."/>
            <person name="Kues U."/>
            <person name="Berka R.M."/>
            <person name="Martinez A.T."/>
            <person name="Covert S.F."/>
            <person name="Blanchette R.A."/>
            <person name="Cullen D."/>
        </authorList>
    </citation>
    <scope>NUCLEOTIDE SEQUENCE [LARGE SCALE GENOMIC DNA]</scope>
    <source>
        <strain evidence="2 3">11061_1 CR5-6</strain>
    </source>
</reference>
<keyword evidence="1" id="KW-0472">Membrane</keyword>
<organism evidence="2 3">
    <name type="scientific">Phlebiopsis gigantea (strain 11061_1 CR5-6)</name>
    <name type="common">White-rot fungus</name>
    <name type="synonym">Peniophora gigantea</name>
    <dbReference type="NCBI Taxonomy" id="745531"/>
    <lineage>
        <taxon>Eukaryota</taxon>
        <taxon>Fungi</taxon>
        <taxon>Dikarya</taxon>
        <taxon>Basidiomycota</taxon>
        <taxon>Agaricomycotina</taxon>
        <taxon>Agaricomycetes</taxon>
        <taxon>Polyporales</taxon>
        <taxon>Phanerochaetaceae</taxon>
        <taxon>Phlebiopsis</taxon>
    </lineage>
</organism>
<keyword evidence="1" id="KW-1133">Transmembrane helix</keyword>
<protein>
    <submittedName>
        <fullName evidence="2">Uncharacterized protein</fullName>
    </submittedName>
</protein>
<dbReference type="AlphaFoldDB" id="A0A0C3RYC9"/>
<name>A0A0C3RYC9_PHLG1</name>
<sequence length="75" mass="8241">MELINGCSLSDHRSKVVSQVMLVCLEVPRLLPFLLQGGLALGLTPSNLMWVHLVRQLSMRADMILVGHDSRSAVS</sequence>
<dbReference type="Proteomes" id="UP000053257">
    <property type="component" value="Unassembled WGS sequence"/>
</dbReference>
<dbReference type="EMBL" id="KN840504">
    <property type="protein sequence ID" value="KIP07101.1"/>
    <property type="molecule type" value="Genomic_DNA"/>
</dbReference>
<keyword evidence="3" id="KW-1185">Reference proteome</keyword>
<keyword evidence="1" id="KW-0812">Transmembrane</keyword>
<gene>
    <name evidence="2" type="ORF">PHLGIDRAFT_433042</name>
</gene>
<evidence type="ECO:0000256" key="1">
    <source>
        <dbReference type="SAM" id="Phobius"/>
    </source>
</evidence>
<dbReference type="HOGENOM" id="CLU_2671898_0_0_1"/>